<comment type="caution">
    <text evidence="2">The sequence shown here is derived from an EMBL/GenBank/DDBJ whole genome shotgun (WGS) entry which is preliminary data.</text>
</comment>
<proteinExistence type="predicted"/>
<name>A0AAD8RTL5_LOLMU</name>
<accession>A0AAD8RTL5</accession>
<dbReference type="InterPro" id="IPR006912">
    <property type="entry name" value="Harbinger_derived_prot"/>
</dbReference>
<gene>
    <name evidence="2" type="ORF">QYE76_005873</name>
</gene>
<evidence type="ECO:0000313" key="2">
    <source>
        <dbReference type="EMBL" id="KAK1631558.1"/>
    </source>
</evidence>
<dbReference type="PANTHER" id="PTHR47150">
    <property type="entry name" value="OS12G0169200 PROTEIN"/>
    <property type="match status" value="1"/>
</dbReference>
<protein>
    <submittedName>
        <fullName evidence="2">Uncharacterized protein</fullName>
    </submittedName>
</protein>
<dbReference type="Proteomes" id="UP001231189">
    <property type="component" value="Unassembled WGS sequence"/>
</dbReference>
<dbReference type="AlphaFoldDB" id="A0AAD8RTL5"/>
<feature type="region of interest" description="Disordered" evidence="1">
    <location>
        <begin position="375"/>
        <end position="397"/>
    </location>
</feature>
<dbReference type="PANTHER" id="PTHR47150:SF5">
    <property type="entry name" value="OS07G0546750 PROTEIN"/>
    <property type="match status" value="1"/>
</dbReference>
<evidence type="ECO:0000313" key="3">
    <source>
        <dbReference type="Proteomes" id="UP001231189"/>
    </source>
</evidence>
<sequence length="424" mass="46402">MEAYFATCQEATRKDVEHAFGVLQQRFAIVRYPALTWSEAQMWEVMNVCVIIHNMIIESDAGTRLVVHGRVAFRAGVIACNHPLPPLFKDALQFSLTNHLVAAASPRIFSSPLQNVELVLPQDRRANGTGAAASPCRSVGAVQHPYPVPRTCGQRRLEDGRERHWHSAAAEARTDQWRDAIKARRAQLTAEERLDPTWAANNNDAWWMTYFKAKYDVEMHNTDGLVGGPNSWNKDDRALFWGVGDAVVTALSSQARRRSSPSSDLRRRAVSVVRCPSPTGEGGAGRARGVAAAAAGGSKGGAEVLSSRAGGGRRRRAALSSPARAIASSDDPEDCPGLRAAFLASMNDKDAWRGDLDAAIAMSIRDFGKPLVDLSDDGEAGPSGLVKDEPVDEPVDERVKQEVVTDDMYNFQQYYDASGRRKWF</sequence>
<keyword evidence="3" id="KW-1185">Reference proteome</keyword>
<evidence type="ECO:0000256" key="1">
    <source>
        <dbReference type="SAM" id="MobiDB-lite"/>
    </source>
</evidence>
<reference evidence="2" key="1">
    <citation type="submission" date="2023-07" db="EMBL/GenBank/DDBJ databases">
        <title>A chromosome-level genome assembly of Lolium multiflorum.</title>
        <authorList>
            <person name="Chen Y."/>
            <person name="Copetti D."/>
            <person name="Kolliker R."/>
            <person name="Studer B."/>
        </authorList>
    </citation>
    <scope>NUCLEOTIDE SEQUENCE</scope>
    <source>
        <strain evidence="2">02402/16</strain>
        <tissue evidence="2">Leaf</tissue>
    </source>
</reference>
<organism evidence="2 3">
    <name type="scientific">Lolium multiflorum</name>
    <name type="common">Italian ryegrass</name>
    <name type="synonym">Lolium perenne subsp. multiflorum</name>
    <dbReference type="NCBI Taxonomy" id="4521"/>
    <lineage>
        <taxon>Eukaryota</taxon>
        <taxon>Viridiplantae</taxon>
        <taxon>Streptophyta</taxon>
        <taxon>Embryophyta</taxon>
        <taxon>Tracheophyta</taxon>
        <taxon>Spermatophyta</taxon>
        <taxon>Magnoliopsida</taxon>
        <taxon>Liliopsida</taxon>
        <taxon>Poales</taxon>
        <taxon>Poaceae</taxon>
        <taxon>BOP clade</taxon>
        <taxon>Pooideae</taxon>
        <taxon>Poodae</taxon>
        <taxon>Poeae</taxon>
        <taxon>Poeae Chloroplast Group 2 (Poeae type)</taxon>
        <taxon>Loliodinae</taxon>
        <taxon>Loliinae</taxon>
        <taxon>Lolium</taxon>
    </lineage>
</organism>
<dbReference type="EMBL" id="JAUUTY010000005">
    <property type="protein sequence ID" value="KAK1631558.1"/>
    <property type="molecule type" value="Genomic_DNA"/>
</dbReference>
<dbReference type="Pfam" id="PF04827">
    <property type="entry name" value="Plant_tran"/>
    <property type="match status" value="1"/>
</dbReference>